<evidence type="ECO:0000313" key="7">
    <source>
        <dbReference type="Proteomes" id="UP001310890"/>
    </source>
</evidence>
<comment type="caution">
    <text evidence="6">The sequence shown here is derived from an EMBL/GenBank/DDBJ whole genome shotgun (WGS) entry which is preliminary data.</text>
</comment>
<dbReference type="SUPFAM" id="SSF48264">
    <property type="entry name" value="Cytochrome P450"/>
    <property type="match status" value="1"/>
</dbReference>
<keyword evidence="5" id="KW-1133">Transmembrane helix</keyword>
<dbReference type="GO" id="GO:0005506">
    <property type="term" value="F:iron ion binding"/>
    <property type="evidence" value="ECO:0007669"/>
    <property type="project" value="InterPro"/>
</dbReference>
<dbReference type="GO" id="GO:0020037">
    <property type="term" value="F:heme binding"/>
    <property type="evidence" value="ECO:0007669"/>
    <property type="project" value="InterPro"/>
</dbReference>
<evidence type="ECO:0008006" key="8">
    <source>
        <dbReference type="Google" id="ProtNLM"/>
    </source>
</evidence>
<reference evidence="6" key="1">
    <citation type="submission" date="2023-08" db="EMBL/GenBank/DDBJ databases">
        <title>Black Yeasts Isolated from many extreme environments.</title>
        <authorList>
            <person name="Coleine C."/>
            <person name="Stajich J.E."/>
            <person name="Selbmann L."/>
        </authorList>
    </citation>
    <scope>NUCLEOTIDE SEQUENCE</scope>
    <source>
        <strain evidence="6">CCFEE 5401</strain>
    </source>
</reference>
<proteinExistence type="inferred from homology"/>
<keyword evidence="3" id="KW-0560">Oxidoreductase</keyword>
<organism evidence="6 7">
    <name type="scientific">Meristemomyces frigidus</name>
    <dbReference type="NCBI Taxonomy" id="1508187"/>
    <lineage>
        <taxon>Eukaryota</taxon>
        <taxon>Fungi</taxon>
        <taxon>Dikarya</taxon>
        <taxon>Ascomycota</taxon>
        <taxon>Pezizomycotina</taxon>
        <taxon>Dothideomycetes</taxon>
        <taxon>Dothideomycetidae</taxon>
        <taxon>Mycosphaerellales</taxon>
        <taxon>Teratosphaeriaceae</taxon>
        <taxon>Meristemomyces</taxon>
    </lineage>
</organism>
<dbReference type="GO" id="GO:0004497">
    <property type="term" value="F:monooxygenase activity"/>
    <property type="evidence" value="ECO:0007669"/>
    <property type="project" value="InterPro"/>
</dbReference>
<dbReference type="PANTHER" id="PTHR46300">
    <property type="entry name" value="P450, PUTATIVE (EUROFUNG)-RELATED-RELATED"/>
    <property type="match status" value="1"/>
</dbReference>
<keyword evidence="5" id="KW-0472">Membrane</keyword>
<evidence type="ECO:0000256" key="2">
    <source>
        <dbReference type="ARBA" id="ARBA00022723"/>
    </source>
</evidence>
<name>A0AAN7TDM9_9PEZI</name>
<evidence type="ECO:0000256" key="5">
    <source>
        <dbReference type="SAM" id="Phobius"/>
    </source>
</evidence>
<keyword evidence="5" id="KW-0812">Transmembrane</keyword>
<dbReference type="Pfam" id="PF00067">
    <property type="entry name" value="p450"/>
    <property type="match status" value="1"/>
</dbReference>
<dbReference type="GO" id="GO:0016705">
    <property type="term" value="F:oxidoreductase activity, acting on paired donors, with incorporation or reduction of molecular oxygen"/>
    <property type="evidence" value="ECO:0007669"/>
    <property type="project" value="InterPro"/>
</dbReference>
<gene>
    <name evidence="6" type="ORF">LTR62_005280</name>
</gene>
<keyword evidence="4" id="KW-0408">Iron</keyword>
<evidence type="ECO:0000313" key="6">
    <source>
        <dbReference type="EMBL" id="KAK5111252.1"/>
    </source>
</evidence>
<keyword evidence="2" id="KW-0479">Metal-binding</keyword>
<dbReference type="InterPro" id="IPR036396">
    <property type="entry name" value="Cyt_P450_sf"/>
</dbReference>
<evidence type="ECO:0000256" key="4">
    <source>
        <dbReference type="ARBA" id="ARBA00023004"/>
    </source>
</evidence>
<protein>
    <recommendedName>
        <fullName evidence="8">Cytochrome P450</fullName>
    </recommendedName>
</protein>
<dbReference type="AlphaFoldDB" id="A0AAN7TDM9"/>
<dbReference type="EMBL" id="JAVRRL010000041">
    <property type="protein sequence ID" value="KAK5111252.1"/>
    <property type="molecule type" value="Genomic_DNA"/>
</dbReference>
<dbReference type="InterPro" id="IPR001128">
    <property type="entry name" value="Cyt_P450"/>
</dbReference>
<sequence>MDAFRISTDNTARPTDNLLLLVISASFLTLIYLFWSQATRSNIPEVAGISKVPGSWPFIGDLWSLGGRTGENDSSVYTQWSHQLGTDVFQMRLGDQRTLVANSFLAIKELWVGHANDLIHRPFQHGFADKLEYDLSGAAMTEPIRRCRKAAMRALGKPMWSGYYPLLEPSSVKLVQNNFRAGANGADFIDIYPELRRVVFDLTLSLTYGYRMTSENNDFVVKLIESINRISNIRSSTQRFRDYTPALRFLIPDTLSSNVIVSSEKIRQAHLETIYANLQRRLAEGEDVNCIVTGLVNDKLSLPESHGVCKALLQAAPDSTASSIYMAIAWLCSPAGRAHQATLFAAIKDAYGGDGDQAWNMAFREESVPLVVAFYKEILRYWTITPFATPRSTANAFKYRNSLIPKGVTMIMNAQHGNHDRSWYGDTAEMFNPTSAMLVRLILAFEMRESEEAHARKPNLDMVDFSDVRDSLVAMPRYFDCHYIARDPQWLASKWDA</sequence>
<evidence type="ECO:0000256" key="3">
    <source>
        <dbReference type="ARBA" id="ARBA00023002"/>
    </source>
</evidence>
<accession>A0AAN7TDM9</accession>
<feature type="transmembrane region" description="Helical" evidence="5">
    <location>
        <begin position="18"/>
        <end position="35"/>
    </location>
</feature>
<comment type="similarity">
    <text evidence="1">Belongs to the cytochrome P450 family.</text>
</comment>
<dbReference type="Proteomes" id="UP001310890">
    <property type="component" value="Unassembled WGS sequence"/>
</dbReference>
<dbReference type="Gene3D" id="1.10.630.10">
    <property type="entry name" value="Cytochrome P450"/>
    <property type="match status" value="1"/>
</dbReference>
<dbReference type="PANTHER" id="PTHR46300:SF9">
    <property type="entry name" value="P450, PUTATIVE-RELATED"/>
    <property type="match status" value="1"/>
</dbReference>
<dbReference type="InterPro" id="IPR050364">
    <property type="entry name" value="Cytochrome_P450_fung"/>
</dbReference>
<evidence type="ECO:0000256" key="1">
    <source>
        <dbReference type="ARBA" id="ARBA00010617"/>
    </source>
</evidence>